<evidence type="ECO:0000313" key="12">
    <source>
        <dbReference type="EMBL" id="OAQ97834.1"/>
    </source>
</evidence>
<organism evidence="12 13">
    <name type="scientific">Cordyceps confragosa</name>
    <name type="common">Lecanicillium lecanii</name>
    <dbReference type="NCBI Taxonomy" id="2714763"/>
    <lineage>
        <taxon>Eukaryota</taxon>
        <taxon>Fungi</taxon>
        <taxon>Dikarya</taxon>
        <taxon>Ascomycota</taxon>
        <taxon>Pezizomycotina</taxon>
        <taxon>Sordariomycetes</taxon>
        <taxon>Hypocreomycetidae</taxon>
        <taxon>Hypocreales</taxon>
        <taxon>Cordycipitaceae</taxon>
        <taxon>Akanthomyces</taxon>
    </lineage>
</organism>
<dbReference type="Gene3D" id="2.40.70.10">
    <property type="entry name" value="Acid Proteases"/>
    <property type="match status" value="2"/>
</dbReference>
<evidence type="ECO:0000256" key="9">
    <source>
        <dbReference type="RuleBase" id="RU000454"/>
    </source>
</evidence>
<keyword evidence="5 9" id="KW-0378">Hydrolase</keyword>
<dbReference type="CDD" id="cd05474">
    <property type="entry name" value="SAP_like"/>
    <property type="match status" value="1"/>
</dbReference>
<dbReference type="SUPFAM" id="SSF50630">
    <property type="entry name" value="Acid proteases"/>
    <property type="match status" value="1"/>
</dbReference>
<dbReference type="InterPro" id="IPR033121">
    <property type="entry name" value="PEPTIDASE_A1"/>
</dbReference>
<feature type="chain" id="PRO_5008104192" description="Probable aspartic-type endopeptidase OPSB" evidence="10">
    <location>
        <begin position="19"/>
        <end position="473"/>
    </location>
</feature>
<dbReference type="InterPro" id="IPR001969">
    <property type="entry name" value="Aspartic_peptidase_AS"/>
</dbReference>
<evidence type="ECO:0000256" key="8">
    <source>
        <dbReference type="PIRSR" id="PIRSR601461-1"/>
    </source>
</evidence>
<dbReference type="OrthoDB" id="771136at2759"/>
<sequence>MYWHITLATLFCLPEWQASGMLNRSPQEGDPRVVQLSLQRRKIEDPVAYDRQRVVKRKGIVQTDLRNQKTLYFFNASLGTPPQDLRLHLDTGSSDLWVNTPSSSFCKSSNRICSESGTYEANSSSTYQYLNSQFNISYVDGSSAHGDYATETFRFDDISIDNFQFGVGYVSNSPQGILGIGYPENEVQAVRFEQRPYDNLPARLVTDGRVETNAYSIWLDDINSTTGSLLFGGIDKSQFRGKLVTIPVQKVGSSYREFFITMTGLDSGSQSIANGIALAVLLDTGSSLTYLPDDLANSIFQAVNATWLKQSQIAVIPCDKGLSDDSITFHFSEPASISVRMRELVLPIISANGRPPRLSDGSTACLFGIFPSGSGAGVLGDTFLRSAYVVYDIANNEVSLAQSNFDAKLAGSDIVEIGPGGNQLPDATVAPNPVSAKSGLPVPGGAALSAPSTWQQIGLTLFAMLVSCGVEWV</sequence>
<evidence type="ECO:0000256" key="3">
    <source>
        <dbReference type="ARBA" id="ARBA00022729"/>
    </source>
</evidence>
<keyword evidence="13" id="KW-1185">Reference proteome</keyword>
<evidence type="ECO:0000256" key="10">
    <source>
        <dbReference type="SAM" id="SignalP"/>
    </source>
</evidence>
<evidence type="ECO:0000256" key="6">
    <source>
        <dbReference type="ARBA" id="ARBA00067536"/>
    </source>
</evidence>
<dbReference type="PANTHER" id="PTHR47966">
    <property type="entry name" value="BETA-SITE APP-CLEAVING ENZYME, ISOFORM A-RELATED"/>
    <property type="match status" value="1"/>
</dbReference>
<proteinExistence type="inferred from homology"/>
<reference evidence="12 13" key="1">
    <citation type="submission" date="2016-03" db="EMBL/GenBank/DDBJ databases">
        <title>Fine-scale spatial genetic structure of a fungal parasite of coffee scale insects.</title>
        <authorList>
            <person name="Jackson D."/>
            <person name="Zemenick K.A."/>
            <person name="Malloure B."/>
            <person name="Quandt C.A."/>
            <person name="James T.Y."/>
        </authorList>
    </citation>
    <scope>NUCLEOTIDE SEQUENCE [LARGE SCALE GENOMIC DNA]</scope>
    <source>
        <strain evidence="12 13">UM487</strain>
    </source>
</reference>
<comment type="caution">
    <text evidence="12">The sequence shown here is derived from an EMBL/GenBank/DDBJ whole genome shotgun (WGS) entry which is preliminary data.</text>
</comment>
<dbReference type="OMA" id="CNVTLGT"/>
<accession>A0A179I6C8</accession>
<dbReference type="InterPro" id="IPR033876">
    <property type="entry name" value="SAP-like"/>
</dbReference>
<evidence type="ECO:0000256" key="1">
    <source>
        <dbReference type="ARBA" id="ARBA00007447"/>
    </source>
</evidence>
<dbReference type="GO" id="GO:0004190">
    <property type="term" value="F:aspartic-type endopeptidase activity"/>
    <property type="evidence" value="ECO:0007669"/>
    <property type="project" value="UniProtKB-KW"/>
</dbReference>
<dbReference type="Pfam" id="PF00026">
    <property type="entry name" value="Asp"/>
    <property type="match status" value="1"/>
</dbReference>
<feature type="domain" description="Peptidase A1" evidence="11">
    <location>
        <begin position="72"/>
        <end position="401"/>
    </location>
</feature>
<dbReference type="EMBL" id="LUKN01003195">
    <property type="protein sequence ID" value="OAQ97834.1"/>
    <property type="molecule type" value="Genomic_DNA"/>
</dbReference>
<keyword evidence="4 9" id="KW-0064">Aspartyl protease</keyword>
<evidence type="ECO:0000256" key="2">
    <source>
        <dbReference type="ARBA" id="ARBA00022670"/>
    </source>
</evidence>
<gene>
    <name evidence="12" type="ORF">LLEC1_00032</name>
</gene>
<evidence type="ECO:0000256" key="5">
    <source>
        <dbReference type="ARBA" id="ARBA00022801"/>
    </source>
</evidence>
<dbReference type="FunFam" id="2.40.70.10:FF:000011">
    <property type="entry name" value="Aspartic protease"/>
    <property type="match status" value="1"/>
</dbReference>
<dbReference type="PROSITE" id="PS00141">
    <property type="entry name" value="ASP_PROTEASE"/>
    <property type="match status" value="1"/>
</dbReference>
<feature type="signal peptide" evidence="10">
    <location>
        <begin position="1"/>
        <end position="18"/>
    </location>
</feature>
<dbReference type="InterPro" id="IPR001461">
    <property type="entry name" value="Aspartic_peptidase_A1"/>
</dbReference>
<dbReference type="AlphaFoldDB" id="A0A179I6C8"/>
<evidence type="ECO:0000313" key="13">
    <source>
        <dbReference type="Proteomes" id="UP000243081"/>
    </source>
</evidence>
<feature type="active site" evidence="8">
    <location>
        <position position="283"/>
    </location>
</feature>
<keyword evidence="3 10" id="KW-0732">Signal</keyword>
<feature type="active site" evidence="8">
    <location>
        <position position="90"/>
    </location>
</feature>
<dbReference type="GO" id="GO:0006508">
    <property type="term" value="P:proteolysis"/>
    <property type="evidence" value="ECO:0007669"/>
    <property type="project" value="UniProtKB-KW"/>
</dbReference>
<dbReference type="PRINTS" id="PR00792">
    <property type="entry name" value="PEPSIN"/>
</dbReference>
<protein>
    <recommendedName>
        <fullName evidence="7">Probable aspartic-type endopeptidase OPSB</fullName>
    </recommendedName>
    <alternativeName>
        <fullName evidence="6">Probable aspartic-type endopeptidase opsB</fullName>
    </alternativeName>
</protein>
<dbReference type="Proteomes" id="UP000243081">
    <property type="component" value="Unassembled WGS sequence"/>
</dbReference>
<evidence type="ECO:0000259" key="11">
    <source>
        <dbReference type="PROSITE" id="PS51767"/>
    </source>
</evidence>
<dbReference type="PANTHER" id="PTHR47966:SF65">
    <property type="entry name" value="ASPARTIC-TYPE ENDOPEPTIDASE"/>
    <property type="match status" value="1"/>
</dbReference>
<keyword evidence="2 9" id="KW-0645">Protease</keyword>
<evidence type="ECO:0000256" key="4">
    <source>
        <dbReference type="ARBA" id="ARBA00022750"/>
    </source>
</evidence>
<dbReference type="InterPro" id="IPR021109">
    <property type="entry name" value="Peptidase_aspartic_dom_sf"/>
</dbReference>
<name>A0A179I6C8_CORDF</name>
<dbReference type="PROSITE" id="PS51767">
    <property type="entry name" value="PEPTIDASE_A1"/>
    <property type="match status" value="1"/>
</dbReference>
<comment type="similarity">
    <text evidence="1 9">Belongs to the peptidase A1 family.</text>
</comment>
<evidence type="ECO:0000256" key="7">
    <source>
        <dbReference type="ARBA" id="ARBA00068059"/>
    </source>
</evidence>